<feature type="chain" id="PRO_5026149206" description="Lipocalin-like domain-containing protein" evidence="1">
    <location>
        <begin position="22"/>
        <end position="229"/>
    </location>
</feature>
<evidence type="ECO:0008006" key="3">
    <source>
        <dbReference type="Google" id="ProtNLM"/>
    </source>
</evidence>
<keyword evidence="1" id="KW-0732">Signal</keyword>
<dbReference type="AlphaFoldDB" id="A0A6G8F167"/>
<proteinExistence type="predicted"/>
<evidence type="ECO:0000256" key="1">
    <source>
        <dbReference type="SAM" id="SignalP"/>
    </source>
</evidence>
<organism evidence="2">
    <name type="scientific">uncultured Prevotella sp</name>
    <dbReference type="NCBI Taxonomy" id="159272"/>
    <lineage>
        <taxon>Bacteria</taxon>
        <taxon>Pseudomonadati</taxon>
        <taxon>Bacteroidota</taxon>
        <taxon>Bacteroidia</taxon>
        <taxon>Bacteroidales</taxon>
        <taxon>Prevotellaceae</taxon>
        <taxon>Prevotella</taxon>
        <taxon>environmental samples</taxon>
    </lineage>
</organism>
<name>A0A6G8F167_9BACT</name>
<dbReference type="EMBL" id="MN990733">
    <property type="protein sequence ID" value="QIM10007.1"/>
    <property type="molecule type" value="Genomic_DNA"/>
</dbReference>
<reference evidence="2" key="1">
    <citation type="journal article" date="2020" name="J. ISSAAS">
        <title>Lactobacilli and other gastrointestinal microbiota of Peromyscus leucopus, reservoir host for agents of Lyme disease and other zoonoses in North America.</title>
        <authorList>
            <person name="Milovic A."/>
            <person name="Bassam K."/>
            <person name="Shao H."/>
            <person name="Chatzistamou I."/>
            <person name="Tufts D.M."/>
            <person name="Diuk-Wasser M."/>
            <person name="Barbour A.G."/>
        </authorList>
    </citation>
    <scope>NUCLEOTIDE SEQUENCE</scope>
    <source>
        <strain evidence="2">LL70</strain>
    </source>
</reference>
<accession>A0A6G8F167</accession>
<gene>
    <name evidence="2" type="ORF">Prevot485_1060</name>
</gene>
<sequence length="229" mass="25040">MKQKLLLSMLMLALIPMALTAKNKLEKKVTVTTTAHVGGIALNKNVTSYETAPCFCANVGNTYTISTLGTDGLTTVAEFTLPNSNYKLEVFRSFGNQDDDLAGIWVANYTGDPIHLFCFTTNTSHETGNTIIVNNEGKILYSGTWKWFYYSSELECIGFEKPATNDKSASTYTFIPIADLISGNASEVEDVTDNNAATTRSKVYNLQGMEVDENTKGIVIKDGNAILNK</sequence>
<feature type="signal peptide" evidence="1">
    <location>
        <begin position="1"/>
        <end position="21"/>
    </location>
</feature>
<protein>
    <recommendedName>
        <fullName evidence="3">Lipocalin-like domain-containing protein</fullName>
    </recommendedName>
</protein>
<evidence type="ECO:0000313" key="2">
    <source>
        <dbReference type="EMBL" id="QIM10007.1"/>
    </source>
</evidence>